<reference evidence="3" key="1">
    <citation type="submission" date="2016-10" db="EMBL/GenBank/DDBJ databases">
        <authorList>
            <person name="Varghese N."/>
            <person name="Submissions S."/>
        </authorList>
    </citation>
    <scope>NUCLEOTIDE SEQUENCE [LARGE SCALE GENOMIC DNA]</scope>
    <source>
        <strain evidence="3">DSM 21424</strain>
    </source>
</reference>
<sequence>MTASHDLDHSIETLVDLIYQCAIEPSLWLELPGRLSAAAGGGGWALQLLRDGPSPLAVAQGANFDPDLWSRYPEHFAGINPWLPRLMQAPVMHLLREADVLDPEVLRRGRFYADFLLPLGDMQCAVGSLIERSEQGVMLLTSNFAPRHEEALAGTTCELIQRLAPHLRRALDLSRLAERSALRHGSEIHAALNSRTACFMLDHKSRLLQADPRGEALLSLGEAIRLGPDRRLRFRAAPANAALDAQLASGGRNGNGFRVAIGDGNALLARLVPLPRRETPGAVTRLLGVGEAVAALIVVDSRAPVGPDAETLRQLFQLTPAETSVAQELAEGLNLREIAALRDCSVNTVRNQLRSVLCKTGTTRQAELVALLARQGV</sequence>
<evidence type="ECO:0000313" key="3">
    <source>
        <dbReference type="Proteomes" id="UP000198922"/>
    </source>
</evidence>
<keyword evidence="2" id="KW-0238">DNA-binding</keyword>
<gene>
    <name evidence="2" type="ORF">SAMN04488567_0940</name>
</gene>
<organism evidence="2 3">
    <name type="scientific">Limimaricola pyoseonensis</name>
    <dbReference type="NCBI Taxonomy" id="521013"/>
    <lineage>
        <taxon>Bacteria</taxon>
        <taxon>Pseudomonadati</taxon>
        <taxon>Pseudomonadota</taxon>
        <taxon>Alphaproteobacteria</taxon>
        <taxon>Rhodobacterales</taxon>
        <taxon>Paracoccaceae</taxon>
        <taxon>Limimaricola</taxon>
    </lineage>
</organism>
<dbReference type="GO" id="GO:0006355">
    <property type="term" value="P:regulation of DNA-templated transcription"/>
    <property type="evidence" value="ECO:0007669"/>
    <property type="project" value="InterPro"/>
</dbReference>
<evidence type="ECO:0000313" key="2">
    <source>
        <dbReference type="EMBL" id="SDE13714.1"/>
    </source>
</evidence>
<dbReference type="Pfam" id="PF00196">
    <property type="entry name" value="GerE"/>
    <property type="match status" value="1"/>
</dbReference>
<dbReference type="InterPro" id="IPR016032">
    <property type="entry name" value="Sig_transdc_resp-reg_C-effctor"/>
</dbReference>
<accession>A0A1G7AFK8</accession>
<dbReference type="Proteomes" id="UP000198922">
    <property type="component" value="Unassembled WGS sequence"/>
</dbReference>
<dbReference type="GO" id="GO:0003677">
    <property type="term" value="F:DNA binding"/>
    <property type="evidence" value="ECO:0007669"/>
    <property type="project" value="UniProtKB-KW"/>
</dbReference>
<dbReference type="CDD" id="cd06170">
    <property type="entry name" value="LuxR_C_like"/>
    <property type="match status" value="1"/>
</dbReference>
<dbReference type="InterPro" id="IPR036388">
    <property type="entry name" value="WH-like_DNA-bd_sf"/>
</dbReference>
<feature type="domain" description="HTH luxR-type" evidence="1">
    <location>
        <begin position="311"/>
        <end position="376"/>
    </location>
</feature>
<dbReference type="SMART" id="SM00421">
    <property type="entry name" value="HTH_LUXR"/>
    <property type="match status" value="1"/>
</dbReference>
<dbReference type="RefSeq" id="WP_090109712.1">
    <property type="nucleotide sequence ID" value="NZ_FNAT01000001.1"/>
</dbReference>
<evidence type="ECO:0000259" key="1">
    <source>
        <dbReference type="PROSITE" id="PS50043"/>
    </source>
</evidence>
<dbReference type="AlphaFoldDB" id="A0A1G7AFK8"/>
<dbReference type="PROSITE" id="PS50043">
    <property type="entry name" value="HTH_LUXR_2"/>
    <property type="match status" value="1"/>
</dbReference>
<protein>
    <submittedName>
        <fullName evidence="2">DNA-binding transcriptional regulator, CsgD family</fullName>
    </submittedName>
</protein>
<dbReference type="STRING" id="521013.SAMN04488567_0940"/>
<dbReference type="SUPFAM" id="SSF46894">
    <property type="entry name" value="C-terminal effector domain of the bipartite response regulators"/>
    <property type="match status" value="1"/>
</dbReference>
<dbReference type="OrthoDB" id="4457864at2"/>
<dbReference type="Gene3D" id="1.10.10.10">
    <property type="entry name" value="Winged helix-like DNA-binding domain superfamily/Winged helix DNA-binding domain"/>
    <property type="match status" value="1"/>
</dbReference>
<keyword evidence="3" id="KW-1185">Reference proteome</keyword>
<name>A0A1G7AFK8_9RHOB</name>
<dbReference type="InterPro" id="IPR000792">
    <property type="entry name" value="Tscrpt_reg_LuxR_C"/>
</dbReference>
<dbReference type="EMBL" id="FNAT01000001">
    <property type="protein sequence ID" value="SDE13714.1"/>
    <property type="molecule type" value="Genomic_DNA"/>
</dbReference>
<proteinExistence type="predicted"/>